<evidence type="ECO:0000256" key="2">
    <source>
        <dbReference type="SAM" id="SignalP"/>
    </source>
</evidence>
<evidence type="ECO:0000313" key="4">
    <source>
        <dbReference type="Proteomes" id="UP000807469"/>
    </source>
</evidence>
<dbReference type="AlphaFoldDB" id="A0A9P5YTF6"/>
<gene>
    <name evidence="3" type="ORF">BDN70DRAFT_267136</name>
</gene>
<sequence>MYAYGLLFLSCLLARVAAIPIPGSGSDSESSSSRSSSPAPFPVQPYNKGDIVGVRPHEYELNPPKEISIHPGVVIDGPRENGKYGIAMISKKLPHDPPQQNVQDFHPKTSLYGNVALSPEKEARPQGMKPWKSDKTGETELPMPAHGVEKLKAAMGKKS</sequence>
<reference evidence="3" key="1">
    <citation type="submission" date="2020-11" db="EMBL/GenBank/DDBJ databases">
        <authorList>
            <consortium name="DOE Joint Genome Institute"/>
            <person name="Ahrendt S."/>
            <person name="Riley R."/>
            <person name="Andreopoulos W."/>
            <person name="Labutti K."/>
            <person name="Pangilinan J."/>
            <person name="Ruiz-Duenas F.J."/>
            <person name="Barrasa J.M."/>
            <person name="Sanchez-Garcia M."/>
            <person name="Camarero S."/>
            <person name="Miyauchi S."/>
            <person name="Serrano A."/>
            <person name="Linde D."/>
            <person name="Babiker R."/>
            <person name="Drula E."/>
            <person name="Ayuso-Fernandez I."/>
            <person name="Pacheco R."/>
            <person name="Padilla G."/>
            <person name="Ferreira P."/>
            <person name="Barriuso J."/>
            <person name="Kellner H."/>
            <person name="Castanera R."/>
            <person name="Alfaro M."/>
            <person name="Ramirez L."/>
            <person name="Pisabarro A.G."/>
            <person name="Kuo A."/>
            <person name="Tritt A."/>
            <person name="Lipzen A."/>
            <person name="He G."/>
            <person name="Yan M."/>
            <person name="Ng V."/>
            <person name="Cullen D."/>
            <person name="Martin F."/>
            <person name="Rosso M.-N."/>
            <person name="Henrissat B."/>
            <person name="Hibbett D."/>
            <person name="Martinez A.T."/>
            <person name="Grigoriev I.V."/>
        </authorList>
    </citation>
    <scope>NUCLEOTIDE SEQUENCE</scope>
    <source>
        <strain evidence="3">CIRM-BRFM 674</strain>
    </source>
</reference>
<protein>
    <submittedName>
        <fullName evidence="3">Uncharacterized protein</fullName>
    </submittedName>
</protein>
<name>A0A9P5YTF6_9AGAR</name>
<organism evidence="3 4">
    <name type="scientific">Pholiota conissans</name>
    <dbReference type="NCBI Taxonomy" id="109636"/>
    <lineage>
        <taxon>Eukaryota</taxon>
        <taxon>Fungi</taxon>
        <taxon>Dikarya</taxon>
        <taxon>Basidiomycota</taxon>
        <taxon>Agaricomycotina</taxon>
        <taxon>Agaricomycetes</taxon>
        <taxon>Agaricomycetidae</taxon>
        <taxon>Agaricales</taxon>
        <taxon>Agaricineae</taxon>
        <taxon>Strophariaceae</taxon>
        <taxon>Pholiota</taxon>
    </lineage>
</organism>
<evidence type="ECO:0000313" key="3">
    <source>
        <dbReference type="EMBL" id="KAF9475272.1"/>
    </source>
</evidence>
<feature type="signal peptide" evidence="2">
    <location>
        <begin position="1"/>
        <end position="18"/>
    </location>
</feature>
<feature type="compositionally biased region" description="Low complexity" evidence="1">
    <location>
        <begin position="24"/>
        <end position="37"/>
    </location>
</feature>
<comment type="caution">
    <text evidence="3">The sequence shown here is derived from an EMBL/GenBank/DDBJ whole genome shotgun (WGS) entry which is preliminary data.</text>
</comment>
<proteinExistence type="predicted"/>
<accession>A0A9P5YTF6</accession>
<feature type="chain" id="PRO_5040420789" evidence="2">
    <location>
        <begin position="19"/>
        <end position="159"/>
    </location>
</feature>
<dbReference type="EMBL" id="MU155339">
    <property type="protein sequence ID" value="KAF9475272.1"/>
    <property type="molecule type" value="Genomic_DNA"/>
</dbReference>
<dbReference type="OrthoDB" id="3045303at2759"/>
<feature type="region of interest" description="Disordered" evidence="1">
    <location>
        <begin position="117"/>
        <end position="159"/>
    </location>
</feature>
<feature type="region of interest" description="Disordered" evidence="1">
    <location>
        <begin position="23"/>
        <end position="52"/>
    </location>
</feature>
<keyword evidence="2" id="KW-0732">Signal</keyword>
<dbReference type="Proteomes" id="UP000807469">
    <property type="component" value="Unassembled WGS sequence"/>
</dbReference>
<evidence type="ECO:0000256" key="1">
    <source>
        <dbReference type="SAM" id="MobiDB-lite"/>
    </source>
</evidence>
<keyword evidence="4" id="KW-1185">Reference proteome</keyword>